<dbReference type="PANTHER" id="PTHR42939:SF3">
    <property type="entry name" value="ABC TRANSPORTER ATP-BINDING COMPONENT"/>
    <property type="match status" value="1"/>
</dbReference>
<dbReference type="Proteomes" id="UP000000272">
    <property type="component" value="Chromosome"/>
</dbReference>
<dbReference type="PROSITE" id="PS50893">
    <property type="entry name" value="ABC_TRANSPORTER_2"/>
    <property type="match status" value="1"/>
</dbReference>
<name>D9S109_THEOJ</name>
<organism evidence="5 6">
    <name type="scientific">Thermosediminibacter oceani (strain ATCC BAA-1034 / DSM 16646 / JW/IW-1228P)</name>
    <dbReference type="NCBI Taxonomy" id="555079"/>
    <lineage>
        <taxon>Bacteria</taxon>
        <taxon>Bacillati</taxon>
        <taxon>Bacillota</taxon>
        <taxon>Clostridia</taxon>
        <taxon>Thermosediminibacterales</taxon>
        <taxon>Thermosediminibacteraceae</taxon>
        <taxon>Thermosediminibacter</taxon>
    </lineage>
</organism>
<evidence type="ECO:0000313" key="5">
    <source>
        <dbReference type="EMBL" id="ADL07173.1"/>
    </source>
</evidence>
<dbReference type="Pfam" id="PF00005">
    <property type="entry name" value="ABC_tran"/>
    <property type="match status" value="1"/>
</dbReference>
<dbReference type="SUPFAM" id="SSF52540">
    <property type="entry name" value="P-loop containing nucleoside triphosphate hydrolases"/>
    <property type="match status" value="1"/>
</dbReference>
<reference evidence="5 6" key="1">
    <citation type="journal article" date="2010" name="Stand. Genomic Sci.">
        <title>Complete genome sequence of Thermosediminibacter oceani type strain (JW/IW-1228P).</title>
        <authorList>
            <person name="Pitluck S."/>
            <person name="Yasawong M."/>
            <person name="Munk C."/>
            <person name="Nolan M."/>
            <person name="Lapidus A."/>
            <person name="Lucas S."/>
            <person name="Glavina Del Rio T."/>
            <person name="Tice H."/>
            <person name="Cheng J.F."/>
            <person name="Bruce D."/>
            <person name="Detter C."/>
            <person name="Tapia R."/>
            <person name="Han C."/>
            <person name="Goodwin L."/>
            <person name="Liolios K."/>
            <person name="Ivanova N."/>
            <person name="Mavromatis K."/>
            <person name="Mikhailova N."/>
            <person name="Pati A."/>
            <person name="Chen A."/>
            <person name="Palaniappan K."/>
            <person name="Land M."/>
            <person name="Hauser L."/>
            <person name="Chang Y.J."/>
            <person name="Jeffries C.D."/>
            <person name="Rohde M."/>
            <person name="Spring S."/>
            <person name="Sikorski J."/>
            <person name="Goker M."/>
            <person name="Woyke T."/>
            <person name="Bristow J."/>
            <person name="Eisen J.A."/>
            <person name="Markowitz V."/>
            <person name="Hugenholtz P."/>
            <person name="Kyrpides N.C."/>
            <person name="Klenk H.P."/>
        </authorList>
    </citation>
    <scope>NUCLEOTIDE SEQUENCE [LARGE SCALE GENOMIC DNA]</scope>
    <source>
        <strain evidence="6">ATCC BAA-1034 / DSM 16646 / JW/IW-1228P</strain>
    </source>
</reference>
<dbReference type="HOGENOM" id="CLU_000604_1_2_9"/>
<evidence type="ECO:0000256" key="2">
    <source>
        <dbReference type="ARBA" id="ARBA00022741"/>
    </source>
</evidence>
<dbReference type="Gene3D" id="3.40.50.300">
    <property type="entry name" value="P-loop containing nucleotide triphosphate hydrolases"/>
    <property type="match status" value="1"/>
</dbReference>
<dbReference type="AlphaFoldDB" id="D9S109"/>
<dbReference type="PANTHER" id="PTHR42939">
    <property type="entry name" value="ABC TRANSPORTER ATP-BINDING PROTEIN ALBC-RELATED"/>
    <property type="match status" value="1"/>
</dbReference>
<dbReference type="PROSITE" id="PS00211">
    <property type="entry name" value="ABC_TRANSPORTER_1"/>
    <property type="match status" value="1"/>
</dbReference>
<accession>D9S109</accession>
<dbReference type="eggNOG" id="COG1131">
    <property type="taxonomic scope" value="Bacteria"/>
</dbReference>
<evidence type="ECO:0000256" key="1">
    <source>
        <dbReference type="ARBA" id="ARBA00022448"/>
    </source>
</evidence>
<dbReference type="InterPro" id="IPR003593">
    <property type="entry name" value="AAA+_ATPase"/>
</dbReference>
<dbReference type="OrthoDB" id="9804819at2"/>
<dbReference type="EMBL" id="CP002131">
    <property type="protein sequence ID" value="ADL07173.1"/>
    <property type="molecule type" value="Genomic_DNA"/>
</dbReference>
<dbReference type="InterPro" id="IPR051782">
    <property type="entry name" value="ABC_Transporter_VariousFunc"/>
</dbReference>
<keyword evidence="3" id="KW-0067">ATP-binding</keyword>
<dbReference type="GO" id="GO:0005524">
    <property type="term" value="F:ATP binding"/>
    <property type="evidence" value="ECO:0007669"/>
    <property type="project" value="UniProtKB-KW"/>
</dbReference>
<dbReference type="GO" id="GO:0016887">
    <property type="term" value="F:ATP hydrolysis activity"/>
    <property type="evidence" value="ECO:0007669"/>
    <property type="project" value="InterPro"/>
</dbReference>
<dbReference type="SMART" id="SM00382">
    <property type="entry name" value="AAA"/>
    <property type="match status" value="1"/>
</dbReference>
<evidence type="ECO:0000259" key="4">
    <source>
        <dbReference type="PROSITE" id="PS50893"/>
    </source>
</evidence>
<protein>
    <submittedName>
        <fullName evidence="5">ABC transporter related protein</fullName>
    </submittedName>
</protein>
<gene>
    <name evidence="5" type="ordered locus">Toce_0392</name>
</gene>
<sequence>MEDVVVLDGVTKIYPGFQLDSLSFTIKKGFIHGFIGRNGAGKTTTIKLMMNLVKRDAGTIQIFGLDNRMHEKEIKQRIGFVYAENHFYEELTVEQMKRVVASFYRKWDEQTFQRYLKLLDVPLKKKIKHLSKGMKVKFSIALALSHNADLIVMDEPTSGLDPVVRREILELMSELIQDGEKTVFFSTHITSDLEQIADYITFIHEGRIYFSLTKEEIADLYGIVKGGPDLLNRENRKLFIGLRETPYGFEGLTKEMKKAREIFGDRAIYEAPSLDEIMVYTVKGNTKHQEA</sequence>
<dbReference type="STRING" id="555079.Toce_0392"/>
<dbReference type="InterPro" id="IPR027417">
    <property type="entry name" value="P-loop_NTPase"/>
</dbReference>
<dbReference type="KEGG" id="toc:Toce_0392"/>
<feature type="domain" description="ABC transporter" evidence="4">
    <location>
        <begin position="4"/>
        <end position="230"/>
    </location>
</feature>
<dbReference type="RefSeq" id="WP_013275223.1">
    <property type="nucleotide sequence ID" value="NC_014377.1"/>
</dbReference>
<keyword evidence="2" id="KW-0547">Nucleotide-binding</keyword>
<evidence type="ECO:0000313" key="6">
    <source>
        <dbReference type="Proteomes" id="UP000000272"/>
    </source>
</evidence>
<dbReference type="InterPro" id="IPR003439">
    <property type="entry name" value="ABC_transporter-like_ATP-bd"/>
</dbReference>
<proteinExistence type="predicted"/>
<evidence type="ECO:0000256" key="3">
    <source>
        <dbReference type="ARBA" id="ARBA00022840"/>
    </source>
</evidence>
<dbReference type="InterPro" id="IPR017871">
    <property type="entry name" value="ABC_transporter-like_CS"/>
</dbReference>
<dbReference type="CDD" id="cd03230">
    <property type="entry name" value="ABC_DR_subfamily_A"/>
    <property type="match status" value="1"/>
</dbReference>
<keyword evidence="1" id="KW-0813">Transport</keyword>
<keyword evidence="6" id="KW-1185">Reference proteome</keyword>